<dbReference type="CDD" id="cd07247">
    <property type="entry name" value="SgaA_N_like"/>
    <property type="match status" value="1"/>
</dbReference>
<reference evidence="2 3" key="1">
    <citation type="submission" date="2022-10" db="EMBL/GenBank/DDBJ databases">
        <title>Aestuariibacter sp. AA17 isolated from Montipora capitata coral fragment.</title>
        <authorList>
            <person name="Emsley S.A."/>
            <person name="Pfannmuller K.M."/>
            <person name="Loughran R.M."/>
            <person name="Shlafstein M."/>
            <person name="Papke E."/>
            <person name="Saw J.H."/>
            <person name="Ushijima B."/>
            <person name="Videau P."/>
        </authorList>
    </citation>
    <scope>NUCLEOTIDE SEQUENCE [LARGE SCALE GENOMIC DNA]</scope>
    <source>
        <strain evidence="2 3">AA17</strain>
    </source>
</reference>
<dbReference type="InterPro" id="IPR029068">
    <property type="entry name" value="Glyas_Bleomycin-R_OHBP_Dase"/>
</dbReference>
<protein>
    <submittedName>
        <fullName evidence="2">VOC family protein</fullName>
    </submittedName>
</protein>
<dbReference type="InterPro" id="IPR052164">
    <property type="entry name" value="Anthracycline_SecMetBiosynth"/>
</dbReference>
<organism evidence="2 3">
    <name type="scientific">Fluctibacter corallii</name>
    <dbReference type="NCBI Taxonomy" id="2984329"/>
    <lineage>
        <taxon>Bacteria</taxon>
        <taxon>Pseudomonadati</taxon>
        <taxon>Pseudomonadota</taxon>
        <taxon>Gammaproteobacteria</taxon>
        <taxon>Alteromonadales</taxon>
        <taxon>Alteromonadaceae</taxon>
        <taxon>Fluctibacter</taxon>
    </lineage>
</organism>
<dbReference type="InterPro" id="IPR037523">
    <property type="entry name" value="VOC_core"/>
</dbReference>
<name>A0ABT3A963_9ALTE</name>
<evidence type="ECO:0000313" key="3">
    <source>
        <dbReference type="Proteomes" id="UP001652504"/>
    </source>
</evidence>
<dbReference type="EMBL" id="JAOWKX010000005">
    <property type="protein sequence ID" value="MCV2885163.1"/>
    <property type="molecule type" value="Genomic_DNA"/>
</dbReference>
<dbReference type="InterPro" id="IPR004360">
    <property type="entry name" value="Glyas_Fos-R_dOase_dom"/>
</dbReference>
<evidence type="ECO:0000313" key="2">
    <source>
        <dbReference type="EMBL" id="MCV2885163.1"/>
    </source>
</evidence>
<comment type="caution">
    <text evidence="2">The sequence shown here is derived from an EMBL/GenBank/DDBJ whole genome shotgun (WGS) entry which is preliminary data.</text>
</comment>
<dbReference type="SUPFAM" id="SSF54593">
    <property type="entry name" value="Glyoxalase/Bleomycin resistance protein/Dihydroxybiphenyl dioxygenase"/>
    <property type="match status" value="1"/>
</dbReference>
<proteinExistence type="predicted"/>
<dbReference type="Proteomes" id="UP001652504">
    <property type="component" value="Unassembled WGS sequence"/>
</dbReference>
<sequence length="124" mass="13819">MSQYKPGEMGWLDLTVDDATTLKSFYQNVLNWHATPVKMGDYADYSMSVDRESDPVSGICYKRGENADMPSVWMPYFIVEDLDAAIDKVTQQGGEIVSKIKGFGSSRYVVIKDPAGAVCSIYQQ</sequence>
<feature type="domain" description="VOC" evidence="1">
    <location>
        <begin position="8"/>
        <end position="124"/>
    </location>
</feature>
<dbReference type="PANTHER" id="PTHR33993:SF14">
    <property type="entry name" value="GB|AAF24581.1"/>
    <property type="match status" value="1"/>
</dbReference>
<dbReference type="PROSITE" id="PS51819">
    <property type="entry name" value="VOC"/>
    <property type="match status" value="1"/>
</dbReference>
<dbReference type="PANTHER" id="PTHR33993">
    <property type="entry name" value="GLYOXALASE-RELATED"/>
    <property type="match status" value="1"/>
</dbReference>
<dbReference type="Gene3D" id="3.10.180.10">
    <property type="entry name" value="2,3-Dihydroxybiphenyl 1,2-Dioxygenase, domain 1"/>
    <property type="match status" value="1"/>
</dbReference>
<gene>
    <name evidence="2" type="ORF">OE749_10715</name>
</gene>
<dbReference type="Pfam" id="PF00903">
    <property type="entry name" value="Glyoxalase"/>
    <property type="match status" value="1"/>
</dbReference>
<evidence type="ECO:0000259" key="1">
    <source>
        <dbReference type="PROSITE" id="PS51819"/>
    </source>
</evidence>
<accession>A0ABT3A963</accession>
<keyword evidence="3" id="KW-1185">Reference proteome</keyword>
<dbReference type="RefSeq" id="WP_263712454.1">
    <property type="nucleotide sequence ID" value="NZ_JAOWKX010000005.1"/>
</dbReference>